<dbReference type="OrthoDB" id="9815592at2"/>
<dbReference type="Pfam" id="PF00132">
    <property type="entry name" value="Hexapep"/>
    <property type="match status" value="1"/>
</dbReference>
<dbReference type="GO" id="GO:0016740">
    <property type="term" value="F:transferase activity"/>
    <property type="evidence" value="ECO:0007669"/>
    <property type="project" value="UniProtKB-KW"/>
</dbReference>
<name>A0A1I3JDR0_9RHOB</name>
<dbReference type="InterPro" id="IPR001451">
    <property type="entry name" value="Hexapep"/>
</dbReference>
<comment type="similarity">
    <text evidence="1">Belongs to the transferase hexapeptide repeat family.</text>
</comment>
<reference evidence="3" key="1">
    <citation type="submission" date="2016-10" db="EMBL/GenBank/DDBJ databases">
        <authorList>
            <person name="Varghese N."/>
            <person name="Submissions S."/>
        </authorList>
    </citation>
    <scope>NUCLEOTIDE SEQUENCE [LARGE SCALE GENOMIC DNA]</scope>
    <source>
        <strain evidence="3">DSM 26471</strain>
    </source>
</reference>
<dbReference type="STRING" id="588602.SAMN04487991_0322"/>
<dbReference type="CDD" id="cd03349">
    <property type="entry name" value="LbH_XAT"/>
    <property type="match status" value="1"/>
</dbReference>
<keyword evidence="2" id="KW-0808">Transferase</keyword>
<dbReference type="SUPFAM" id="SSF51161">
    <property type="entry name" value="Trimeric LpxA-like enzymes"/>
    <property type="match status" value="1"/>
</dbReference>
<dbReference type="Proteomes" id="UP000199630">
    <property type="component" value="Unassembled WGS sequence"/>
</dbReference>
<dbReference type="InterPro" id="IPR011004">
    <property type="entry name" value="Trimer_LpxA-like_sf"/>
</dbReference>
<protein>
    <submittedName>
        <fullName evidence="2">Transferase hexapeptide (Six repeat-containing protein)</fullName>
    </submittedName>
</protein>
<dbReference type="AlphaFoldDB" id="A0A1I3JDR0"/>
<evidence type="ECO:0000256" key="1">
    <source>
        <dbReference type="ARBA" id="ARBA00007274"/>
    </source>
</evidence>
<evidence type="ECO:0000313" key="2">
    <source>
        <dbReference type="EMBL" id="SFI58339.1"/>
    </source>
</evidence>
<proteinExistence type="inferred from homology"/>
<evidence type="ECO:0000313" key="3">
    <source>
        <dbReference type="Proteomes" id="UP000199630"/>
    </source>
</evidence>
<dbReference type="PANTHER" id="PTHR43300">
    <property type="entry name" value="ACETYLTRANSFERASE"/>
    <property type="match status" value="1"/>
</dbReference>
<dbReference type="EMBL" id="FORH01000001">
    <property type="protein sequence ID" value="SFI58339.1"/>
    <property type="molecule type" value="Genomic_DNA"/>
</dbReference>
<dbReference type="InterPro" id="IPR050179">
    <property type="entry name" value="Trans_hexapeptide_repeat"/>
</dbReference>
<organism evidence="2 3">
    <name type="scientific">Celeribacter neptunius</name>
    <dbReference type="NCBI Taxonomy" id="588602"/>
    <lineage>
        <taxon>Bacteria</taxon>
        <taxon>Pseudomonadati</taxon>
        <taxon>Pseudomonadota</taxon>
        <taxon>Alphaproteobacteria</taxon>
        <taxon>Rhodobacterales</taxon>
        <taxon>Roseobacteraceae</taxon>
        <taxon>Celeribacter</taxon>
    </lineage>
</organism>
<gene>
    <name evidence="2" type="ORF">SAMN04487991_0322</name>
</gene>
<dbReference type="PANTHER" id="PTHR43300:SF11">
    <property type="entry name" value="ACETYLTRANSFERASE RV3034C-RELATED"/>
    <property type="match status" value="1"/>
</dbReference>
<dbReference type="Gene3D" id="2.160.10.10">
    <property type="entry name" value="Hexapeptide repeat proteins"/>
    <property type="match status" value="1"/>
</dbReference>
<sequence length="237" mass="27024">MRHLSQAEFSHLYDTYRIRFYPRVQKGQALSGEDVAFEPMCQHPQEGFLPLGAFSYSQSFIEGLSHVGRYCSIGRGVHRLGVDHPADWVSTSPMFYKRRHYQRYARDDSPMPRSFDNTPAPINIGNDVWIADNAALKGGITIHDGAIIGYGAVVTKDVAPYTIVGGIPAKKIRDRFDMDIADALQASEWWRYDARDLSDLSMENPRAFLKEFEMRKPGLQPLPEHRHPLQHYLENSS</sequence>
<dbReference type="RefSeq" id="WP_090056221.1">
    <property type="nucleotide sequence ID" value="NZ_FORH01000001.1"/>
</dbReference>
<keyword evidence="3" id="KW-1185">Reference proteome</keyword>
<accession>A0A1I3JDR0</accession>